<dbReference type="Proteomes" id="UP000242861">
    <property type="component" value="Unassembled WGS sequence"/>
</dbReference>
<protein>
    <recommendedName>
        <fullName evidence="1">Cell division coordinator CpoB</fullName>
    </recommendedName>
</protein>
<keyword evidence="1" id="KW-0732">Signal</keyword>
<feature type="chain" id="PRO_5014201684" description="Cell division coordinator CpoB" evidence="1">
    <location>
        <begin position="22"/>
        <end position="267"/>
    </location>
</feature>
<dbReference type="GO" id="GO:0070206">
    <property type="term" value="P:protein trimerization"/>
    <property type="evidence" value="ECO:0007669"/>
    <property type="project" value="InterPro"/>
</dbReference>
<dbReference type="GO" id="GO:0043093">
    <property type="term" value="P:FtsZ-dependent cytokinesis"/>
    <property type="evidence" value="ECO:0007669"/>
    <property type="project" value="UniProtKB-UniRule"/>
</dbReference>
<name>A0A2I0CUX6_9PSED</name>
<keyword evidence="1" id="KW-0132">Cell division</keyword>
<keyword evidence="1" id="KW-0574">Periplasm</keyword>
<organism evidence="4 5">
    <name type="scientific">Pseudomonas fluvialis</name>
    <dbReference type="NCBI Taxonomy" id="1793966"/>
    <lineage>
        <taxon>Bacteria</taxon>
        <taxon>Pseudomonadati</taxon>
        <taxon>Pseudomonadota</taxon>
        <taxon>Gammaproteobacteria</taxon>
        <taxon>Pseudomonadales</taxon>
        <taxon>Pseudomonadaceae</taxon>
        <taxon>Pseudomonas</taxon>
    </lineage>
</organism>
<comment type="caution">
    <text evidence="4">The sequence shown here is derived from an EMBL/GenBank/DDBJ whole genome shotgun (WGS) entry which is preliminary data.</text>
</comment>
<accession>A0A2I0CUX6</accession>
<feature type="domain" description="YbgF trimerisation" evidence="3">
    <location>
        <begin position="57"/>
        <end position="112"/>
    </location>
</feature>
<evidence type="ECO:0000256" key="1">
    <source>
        <dbReference type="HAMAP-Rule" id="MF_02066"/>
    </source>
</evidence>
<feature type="region of interest" description="Disordered" evidence="2">
    <location>
        <begin position="111"/>
        <end position="140"/>
    </location>
</feature>
<evidence type="ECO:0000313" key="4">
    <source>
        <dbReference type="EMBL" id="PKF73414.1"/>
    </source>
</evidence>
<comment type="subcellular location">
    <subcellularLocation>
        <location evidence="1">Periplasm</location>
    </subcellularLocation>
</comment>
<dbReference type="InterPro" id="IPR014162">
    <property type="entry name" value="CpoB_C"/>
</dbReference>
<proteinExistence type="inferred from homology"/>
<evidence type="ECO:0000259" key="3">
    <source>
        <dbReference type="Pfam" id="PF16331"/>
    </source>
</evidence>
<feature type="signal peptide" evidence="1">
    <location>
        <begin position="1"/>
        <end position="21"/>
    </location>
</feature>
<dbReference type="GO" id="GO:0030288">
    <property type="term" value="C:outer membrane-bounded periplasmic space"/>
    <property type="evidence" value="ECO:0007669"/>
    <property type="project" value="UniProtKB-UniRule"/>
</dbReference>
<evidence type="ECO:0000313" key="5">
    <source>
        <dbReference type="Proteomes" id="UP000242861"/>
    </source>
</evidence>
<sequence length="267" mass="27913" precursor="true">MAMSARTLIASLALLPLMVQAQVPVVDGGGYPASYPPAGFGTSGASAAVGASAPATAQGELFMQLQQMQQEIALLRGMLEEQQNEIQQLKREGLERYQDLDARLSGQAALPSANASSSSAPAAAAGAAPQPPAAQAAQAPADPAKEKLFYDAAFDLIKAKDFAKATQAFTAFLQKFPASQYAGNAQYWLGEVNLAQGNLQAAGQAFAQVSVGYPQHAKVPDALFKLADVEQRLGNTAKAKGILQQVVQQYPGSSAAQLAQRDLQRLP</sequence>
<reference evidence="5" key="1">
    <citation type="submission" date="2017-12" db="EMBL/GenBank/DDBJ databases">
        <authorList>
            <person name="Yu X.-Y."/>
        </authorList>
    </citation>
    <scope>NUCLEOTIDE SEQUENCE [LARGE SCALE GENOMIC DNA]</scope>
    <source>
        <strain evidence="5">ZYSR67-Z</strain>
    </source>
</reference>
<dbReference type="AlphaFoldDB" id="A0A2I0CUX6"/>
<dbReference type="HAMAP" id="MF_02066">
    <property type="entry name" value="CpoB"/>
    <property type="match status" value="1"/>
</dbReference>
<dbReference type="NCBIfam" id="TIGR02795">
    <property type="entry name" value="tol_pal_ybgF"/>
    <property type="match status" value="1"/>
</dbReference>
<dbReference type="Gene3D" id="1.25.40.10">
    <property type="entry name" value="Tetratricopeptide repeat domain"/>
    <property type="match status" value="1"/>
</dbReference>
<dbReference type="InterPro" id="IPR034706">
    <property type="entry name" value="CpoB"/>
</dbReference>
<dbReference type="SUPFAM" id="SSF48452">
    <property type="entry name" value="TPR-like"/>
    <property type="match status" value="1"/>
</dbReference>
<dbReference type="Pfam" id="PF13174">
    <property type="entry name" value="TPR_6"/>
    <property type="match status" value="2"/>
</dbReference>
<comment type="function">
    <text evidence="1">Mediates coordination of peptidoglycan synthesis and outer membrane constriction during cell division.</text>
</comment>
<keyword evidence="1" id="KW-0131">Cell cycle</keyword>
<dbReference type="InterPro" id="IPR032519">
    <property type="entry name" value="YbgF_tri"/>
</dbReference>
<dbReference type="InterPro" id="IPR019734">
    <property type="entry name" value="TPR_rpt"/>
</dbReference>
<dbReference type="Gene3D" id="1.20.5.110">
    <property type="match status" value="1"/>
</dbReference>
<keyword evidence="1" id="KW-0175">Coiled coil</keyword>
<dbReference type="Pfam" id="PF16331">
    <property type="entry name" value="TolA_bind_tri"/>
    <property type="match status" value="1"/>
</dbReference>
<dbReference type="RefSeq" id="WP_101192391.1">
    <property type="nucleotide sequence ID" value="NZ_PIYS01000001.1"/>
</dbReference>
<comment type="similarity">
    <text evidence="1">Belongs to the CpoB family.</text>
</comment>
<dbReference type="EMBL" id="PIYS01000001">
    <property type="protein sequence ID" value="PKF73414.1"/>
    <property type="molecule type" value="Genomic_DNA"/>
</dbReference>
<feature type="coiled-coil region" evidence="1">
    <location>
        <begin position="65"/>
        <end position="92"/>
    </location>
</feature>
<gene>
    <name evidence="4" type="primary">ygbF</name>
    <name evidence="1" type="synonym">cpoB</name>
    <name evidence="4" type="ORF">CW360_00600</name>
</gene>
<evidence type="ECO:0000256" key="2">
    <source>
        <dbReference type="SAM" id="MobiDB-lite"/>
    </source>
</evidence>
<dbReference type="InterPro" id="IPR011990">
    <property type="entry name" value="TPR-like_helical_dom_sf"/>
</dbReference>